<dbReference type="AlphaFoldDB" id="A0A4Y8ML47"/>
<evidence type="ECO:0000313" key="2">
    <source>
        <dbReference type="EMBL" id="TFE38135.1"/>
    </source>
</evidence>
<evidence type="ECO:0000313" key="3">
    <source>
        <dbReference type="Proteomes" id="UP000297385"/>
    </source>
</evidence>
<organism evidence="2 3">
    <name type="scientific">Paraburkholderia dipogonis</name>
    <dbReference type="NCBI Taxonomy" id="1211383"/>
    <lineage>
        <taxon>Bacteria</taxon>
        <taxon>Pseudomonadati</taxon>
        <taxon>Pseudomonadota</taxon>
        <taxon>Betaproteobacteria</taxon>
        <taxon>Burkholderiales</taxon>
        <taxon>Burkholderiaceae</taxon>
        <taxon>Paraburkholderia</taxon>
    </lineage>
</organism>
<dbReference type="Proteomes" id="UP000297385">
    <property type="component" value="Unassembled WGS sequence"/>
</dbReference>
<accession>A0A4Y8ML47</accession>
<name>A0A4Y8ML47_9BURK</name>
<proteinExistence type="predicted"/>
<evidence type="ECO:0000256" key="1">
    <source>
        <dbReference type="SAM" id="Phobius"/>
    </source>
</evidence>
<dbReference type="RefSeq" id="WP_134465781.1">
    <property type="nucleotide sequence ID" value="NZ_JBHSSZ010000009.1"/>
</dbReference>
<comment type="caution">
    <text evidence="2">The sequence shown here is derived from an EMBL/GenBank/DDBJ whole genome shotgun (WGS) entry which is preliminary data.</text>
</comment>
<reference evidence="2 3" key="1">
    <citation type="submission" date="2019-03" db="EMBL/GenBank/DDBJ databases">
        <title>Complete Genome Sequence of Paraburkholderia dipogonis ICMP 19430T, a Nitrogen-fixing Symbiont of the South African Invasive Legume Dipogon lignosus in New Zealand.</title>
        <authorList>
            <person name="De Meyer S.E."/>
        </authorList>
    </citation>
    <scope>NUCLEOTIDE SEQUENCE [LARGE SCALE GENOMIC DNA]</scope>
    <source>
        <strain evidence="2 3">ICMP 19430</strain>
    </source>
</reference>
<sequence>MTDWLDFAVVMLSSAGVSVALTAALVWLLRSWIGERVRGAIQAEYAEKLETLKVQLQAEAALKLETYRATLKGQGDAELEKLRASLAIAAAARNAQYGGLVERRFEAIAAVHGLLLRFHQAVHQLVQPNLFVRGPTNEESSEAVYQTSIAFESAYPDKKIFLPKSLSDQIDHIRQSLVSNANLYQMMVVPKQDYERHLEVYVKVSNELPKTIAALEAELRALMGDEPTSAPPVTGAPPVLAPE</sequence>
<evidence type="ECO:0008006" key="4">
    <source>
        <dbReference type="Google" id="ProtNLM"/>
    </source>
</evidence>
<keyword evidence="1" id="KW-1133">Transmembrane helix</keyword>
<dbReference type="GeneID" id="97310051"/>
<keyword evidence="1" id="KW-0472">Membrane</keyword>
<dbReference type="EMBL" id="SNVI01000004">
    <property type="protein sequence ID" value="TFE38135.1"/>
    <property type="molecule type" value="Genomic_DNA"/>
</dbReference>
<protein>
    <recommendedName>
        <fullName evidence="4">DNA recombination protein RmuC</fullName>
    </recommendedName>
</protein>
<feature type="transmembrane region" description="Helical" evidence="1">
    <location>
        <begin position="6"/>
        <end position="29"/>
    </location>
</feature>
<keyword evidence="1" id="KW-0812">Transmembrane</keyword>
<gene>
    <name evidence="2" type="ORF">E2553_37790</name>
</gene>